<reference evidence="4 5" key="1">
    <citation type="submission" date="2023-10" db="EMBL/GenBank/DDBJ databases">
        <authorList>
            <person name="Maclean D."/>
            <person name="Macfadyen A."/>
        </authorList>
    </citation>
    <scope>NUCLEOTIDE SEQUENCE [LARGE SCALE GENOMIC DNA]</scope>
</reference>
<dbReference type="AlphaFoldDB" id="A0AAV1HS81"/>
<dbReference type="InterPro" id="IPR001173">
    <property type="entry name" value="Glyco_trans_2-like"/>
</dbReference>
<name>A0AAV1HS81_9CHLO</name>
<dbReference type="SUPFAM" id="SSF53756">
    <property type="entry name" value="UDP-Glycosyltransferase/glycogen phosphorylase"/>
    <property type="match status" value="1"/>
</dbReference>
<evidence type="ECO:0000313" key="5">
    <source>
        <dbReference type="Proteomes" id="UP001314263"/>
    </source>
</evidence>
<evidence type="ECO:0000259" key="3">
    <source>
        <dbReference type="Pfam" id="PF00535"/>
    </source>
</evidence>
<feature type="signal peptide" evidence="2">
    <location>
        <begin position="1"/>
        <end position="33"/>
    </location>
</feature>
<dbReference type="InterPro" id="IPR029044">
    <property type="entry name" value="Nucleotide-diphossugar_trans"/>
</dbReference>
<accession>A0AAV1HS81</accession>
<dbReference type="SUPFAM" id="SSF53448">
    <property type="entry name" value="Nucleotide-diphospho-sugar transferases"/>
    <property type="match status" value="1"/>
</dbReference>
<dbReference type="EMBL" id="CAUYUE010000001">
    <property type="protein sequence ID" value="CAK0733263.1"/>
    <property type="molecule type" value="Genomic_DNA"/>
</dbReference>
<dbReference type="PANTHER" id="PTHR43179:SF7">
    <property type="entry name" value="RHAMNOSYLTRANSFERASE WBBL"/>
    <property type="match status" value="1"/>
</dbReference>
<feature type="region of interest" description="Disordered" evidence="1">
    <location>
        <begin position="39"/>
        <end position="69"/>
    </location>
</feature>
<evidence type="ECO:0000256" key="1">
    <source>
        <dbReference type="SAM" id="MobiDB-lite"/>
    </source>
</evidence>
<dbReference type="PANTHER" id="PTHR43179">
    <property type="entry name" value="RHAMNOSYLTRANSFERASE WBBL"/>
    <property type="match status" value="1"/>
</dbReference>
<keyword evidence="5" id="KW-1185">Reference proteome</keyword>
<evidence type="ECO:0000313" key="4">
    <source>
        <dbReference type="EMBL" id="CAK0733263.1"/>
    </source>
</evidence>
<dbReference type="Pfam" id="PF13692">
    <property type="entry name" value="Glyco_trans_1_4"/>
    <property type="match status" value="1"/>
</dbReference>
<dbReference type="Gene3D" id="3.40.50.2000">
    <property type="entry name" value="Glycogen Phosphorylase B"/>
    <property type="match status" value="1"/>
</dbReference>
<protein>
    <recommendedName>
        <fullName evidence="3">Glycosyltransferase 2-like domain-containing protein</fullName>
    </recommendedName>
</protein>
<dbReference type="Proteomes" id="UP001314263">
    <property type="component" value="Unassembled WGS sequence"/>
</dbReference>
<keyword evidence="2" id="KW-0732">Signal</keyword>
<dbReference type="Pfam" id="PF00535">
    <property type="entry name" value="Glycos_transf_2"/>
    <property type="match status" value="1"/>
</dbReference>
<proteinExistence type="predicted"/>
<comment type="caution">
    <text evidence="4">The sequence shown here is derived from an EMBL/GenBank/DDBJ whole genome shotgun (WGS) entry which is preliminary data.</text>
</comment>
<organism evidence="4 5">
    <name type="scientific">Coccomyxa viridis</name>
    <dbReference type="NCBI Taxonomy" id="1274662"/>
    <lineage>
        <taxon>Eukaryota</taxon>
        <taxon>Viridiplantae</taxon>
        <taxon>Chlorophyta</taxon>
        <taxon>core chlorophytes</taxon>
        <taxon>Trebouxiophyceae</taxon>
        <taxon>Trebouxiophyceae incertae sedis</taxon>
        <taxon>Coccomyxaceae</taxon>
        <taxon>Coccomyxa</taxon>
    </lineage>
</organism>
<sequence>MAFCNSLPMKLSHRRRLLVLLSLLCICIPTVYSLSPKQHARMTVSPSRSRESIGSRPHMPQLQPSRAAASLQQDMDKETSVGVCAQGSSLWQGLPDEHCRWQPCMWSEREQSNIDLWLRVFTRMDSIALECPEPRGGQTAQQDGEQPEIAFIVTMHNHGRMAAQCLLELFRTAREASSAEYILVDDGSTEDVSIAVNTGRQLQYLFGVVFRLVRNEAAIGSGPANNAGVQAATAKFIVLLNSDVHVINGWLRPLIRTIQSSSSIGMVGPILIGDGNLISEASSCILADAGAENLYKGRPVAQLPSFINRRFRADYLSTAATVMKRSVYLHLGGFDPAYKEGYWENVDLAVRVRQAGLDVFLQPLSIVYHQEIGTFEATPDSTASLLRKDRLMAINGAIFRERWGDLVIAEQHCPSEAALDFKMQRLNSPNVLYVDEVRPQPSRDSGSLRAEGILNILVEDGFSVTFASTLSGFLYTEPLYAAQMRFAGVEVWLDMRPDTWPLTIGEGAEACCRFDVIFVARKAVMESVLPRIRLACPSVPIIFDTVDVHFVREARARMVAQAGTENAAVADTSLPAVYEWLQESGHDSAEMRAFRDAELRLVKETNLTIVVSEQERSVIQHYLPHAPVHIVSNIMPAKAPPGFPCSQRQGLLFVGSLGHPPNRGAIEDLFEHVLPALHKIAPALTKDPGFRVHIVGSGNGARAQAQVEKHKNISVLHVNLSSELLELLLARVRVFVAPLLVGGGVKGKVMQAMANGLPVVSYEVGVEGIDVKHGQHAMVAHNAAEFADHIAKLHEDCSAWSQVSRGGLRLIREAYLETNARLGLKGVLDELAVQKPDPRQRKCKAGQQVT</sequence>
<dbReference type="Gene3D" id="3.90.550.10">
    <property type="entry name" value="Spore Coat Polysaccharide Biosynthesis Protein SpsA, Chain A"/>
    <property type="match status" value="1"/>
</dbReference>
<evidence type="ECO:0000256" key="2">
    <source>
        <dbReference type="SAM" id="SignalP"/>
    </source>
</evidence>
<feature type="chain" id="PRO_5043415640" description="Glycosyltransferase 2-like domain-containing protein" evidence="2">
    <location>
        <begin position="34"/>
        <end position="850"/>
    </location>
</feature>
<gene>
    <name evidence="4" type="ORF">CVIRNUC_000249</name>
</gene>
<feature type="domain" description="Glycosyltransferase 2-like" evidence="3">
    <location>
        <begin position="151"/>
        <end position="268"/>
    </location>
</feature>